<name>A0A9P6MF74_9FUNG</name>
<proteinExistence type="inferred from homology"/>
<reference evidence="4" key="1">
    <citation type="journal article" date="2020" name="Fungal Divers.">
        <title>Resolving the Mortierellaceae phylogeny through synthesis of multi-gene phylogenetics and phylogenomics.</title>
        <authorList>
            <person name="Vandepol N."/>
            <person name="Liber J."/>
            <person name="Desiro A."/>
            <person name="Na H."/>
            <person name="Kennedy M."/>
            <person name="Barry K."/>
            <person name="Grigoriev I.V."/>
            <person name="Miller A.N."/>
            <person name="O'Donnell K."/>
            <person name="Stajich J.E."/>
            <person name="Bonito G."/>
        </authorList>
    </citation>
    <scope>NUCLEOTIDE SEQUENCE</scope>
    <source>
        <strain evidence="4">MES-2147</strain>
    </source>
</reference>
<evidence type="ECO:0000313" key="5">
    <source>
        <dbReference type="Proteomes" id="UP000749646"/>
    </source>
</evidence>
<evidence type="ECO:0000256" key="3">
    <source>
        <dbReference type="SAM" id="MobiDB-lite"/>
    </source>
</evidence>
<comment type="similarity">
    <text evidence="1">Belongs to the CoA-transferase III family.</text>
</comment>
<dbReference type="GO" id="GO:0005739">
    <property type="term" value="C:mitochondrion"/>
    <property type="evidence" value="ECO:0007669"/>
    <property type="project" value="TreeGrafter"/>
</dbReference>
<dbReference type="InterPro" id="IPR050483">
    <property type="entry name" value="CoA-transferase_III_domain"/>
</dbReference>
<dbReference type="Pfam" id="PF02515">
    <property type="entry name" value="CoA_transf_3"/>
    <property type="match status" value="1"/>
</dbReference>
<dbReference type="OrthoDB" id="5863171at2759"/>
<dbReference type="PANTHER" id="PTHR48207:SF3">
    <property type="entry name" value="SUCCINATE--HYDROXYMETHYLGLUTARATE COA-TRANSFERASE"/>
    <property type="match status" value="1"/>
</dbReference>
<gene>
    <name evidence="4" type="ORF">BGZ65_008192</name>
</gene>
<evidence type="ECO:0000256" key="1">
    <source>
        <dbReference type="ARBA" id="ARBA00008383"/>
    </source>
</evidence>
<feature type="non-terminal residue" evidence="4">
    <location>
        <position position="165"/>
    </location>
</feature>
<comment type="caution">
    <text evidence="4">The sequence shown here is derived from an EMBL/GenBank/DDBJ whole genome shotgun (WGS) entry which is preliminary data.</text>
</comment>
<dbReference type="Gene3D" id="3.40.50.10540">
    <property type="entry name" value="Crotonobetainyl-coa:carnitine coa-transferase, domain 1"/>
    <property type="match status" value="1"/>
</dbReference>
<dbReference type="AlphaFoldDB" id="A0A9P6MF74"/>
<keyword evidence="2" id="KW-0808">Transferase</keyword>
<protein>
    <submittedName>
        <fullName evidence="4">Uncharacterized protein</fullName>
    </submittedName>
</protein>
<dbReference type="EMBL" id="JAAAHW010001206">
    <property type="protein sequence ID" value="KAF9996220.1"/>
    <property type="molecule type" value="Genomic_DNA"/>
</dbReference>
<dbReference type="InterPro" id="IPR003673">
    <property type="entry name" value="CoA-Trfase_fam_III"/>
</dbReference>
<accession>A0A9P6MF74</accession>
<dbReference type="SUPFAM" id="SSF89796">
    <property type="entry name" value="CoA-transferase family III (CaiB/BaiF)"/>
    <property type="match status" value="1"/>
</dbReference>
<keyword evidence="5" id="KW-1185">Reference proteome</keyword>
<dbReference type="InterPro" id="IPR023606">
    <property type="entry name" value="CoA-Trfase_III_dom_1_sf"/>
</dbReference>
<dbReference type="GO" id="GO:0047369">
    <property type="term" value="F:succinate-hydroxymethylglutarate CoA-transferase activity"/>
    <property type="evidence" value="ECO:0007669"/>
    <property type="project" value="TreeGrafter"/>
</dbReference>
<dbReference type="PANTHER" id="PTHR48207">
    <property type="entry name" value="SUCCINATE--HYDROXYMETHYLGLUTARATE COA-TRANSFERASE"/>
    <property type="match status" value="1"/>
</dbReference>
<dbReference type="Proteomes" id="UP000749646">
    <property type="component" value="Unassembled WGS sequence"/>
</dbReference>
<evidence type="ECO:0000256" key="2">
    <source>
        <dbReference type="ARBA" id="ARBA00022679"/>
    </source>
</evidence>
<sequence length="165" mass="17999">MSKTTRPGYNVMIEAEGGFMYLTGEENGNPGKVGVAVTDLTTGLYAYGAIMAAIIARGRTGRGQHSSEQEAKRWGTSHTSIAPHQIPSKDSYIMIGASDLEQRTMKNGSRPLRGEESLLHRSTNIEQTFAHPEVVARDMIQEIEHPKAGKIKMAGPVVKYSETKP</sequence>
<evidence type="ECO:0000313" key="4">
    <source>
        <dbReference type="EMBL" id="KAF9996220.1"/>
    </source>
</evidence>
<organism evidence="4 5">
    <name type="scientific">Modicella reniformis</name>
    <dbReference type="NCBI Taxonomy" id="1440133"/>
    <lineage>
        <taxon>Eukaryota</taxon>
        <taxon>Fungi</taxon>
        <taxon>Fungi incertae sedis</taxon>
        <taxon>Mucoromycota</taxon>
        <taxon>Mortierellomycotina</taxon>
        <taxon>Mortierellomycetes</taxon>
        <taxon>Mortierellales</taxon>
        <taxon>Mortierellaceae</taxon>
        <taxon>Modicella</taxon>
    </lineage>
</organism>
<feature type="region of interest" description="Disordered" evidence="3">
    <location>
        <begin position="60"/>
        <end position="83"/>
    </location>
</feature>